<dbReference type="InterPro" id="IPR000571">
    <property type="entry name" value="Znf_CCCH"/>
</dbReference>
<evidence type="ECO:0000259" key="5">
    <source>
        <dbReference type="PROSITE" id="PS50103"/>
    </source>
</evidence>
<feature type="compositionally biased region" description="Polar residues" evidence="3">
    <location>
        <begin position="807"/>
        <end position="817"/>
    </location>
</feature>
<dbReference type="Gene3D" id="1.10.443.10">
    <property type="entry name" value="Intergrase catalytic core"/>
    <property type="match status" value="1"/>
</dbReference>
<evidence type="ECO:0000313" key="7">
    <source>
        <dbReference type="Proteomes" id="UP000186817"/>
    </source>
</evidence>
<evidence type="ECO:0000256" key="1">
    <source>
        <dbReference type="PROSITE-ProRule" id="PRU00723"/>
    </source>
</evidence>
<keyword evidence="4" id="KW-0732">Signal</keyword>
<feature type="region of interest" description="Disordered" evidence="3">
    <location>
        <begin position="792"/>
        <end position="817"/>
    </location>
</feature>
<sequence>MISWLSRLALFPCLPLFLEQFQWAKDRYKIYGQDVLNLQSFRYGHHDAFILDNLVALVSFGTHKFHRHTSFASSFSSSGRWLMDAPAPAVASVEEAVDYLRQLEERVYDLSTAVRHLQASLNTTNLRLDTLEQQVARLEFQTSGSHGGGIRAELAIVSRIVSDVVESVNRAEAEIRLILSWRTRFSKDLRFQAQASGLLEPYPLDPVVGHQAQARDELPEAYSPVLQQLHVSANMLALEEKFLQAWAPSTLLRYIKVQIIDAVWAMHRSAGGPEFHPSNVIKALRWARKALQLELPDLYGGLISVLLAPQVKPHKESYPAPIRLLSYCELLLLESTGSLQDKCWAGAILLCSWASLRWSDSQRLLWNTVEVCEDALRAECFRTKTTRRGMPLAVLAQAFHGSSDGISKTWVAAWLSALASVWQCLRTAHDVACVPDCIWFTFDEATAAFSPLTYAQSLRILRDFSQRSGATSGDTQVSLTLHSLKSSLLHLMHQQGIDKADRMAAGHHRHDSASLYSRDDTVGALRAQLTVARAIRSGWLPTSPQRRGAKHSIPQLPILQPQAALQCFSIHAVWGVVHPACNVAILPLDSVESLAQPEPLVDDQAPTSVRDPLAATANVSDAPVSTSCLTSSESEQAPEPEKAADFGQAEELDFLQGPSGIIHVAIPSSWGIPHFWRAAWALERGVSLLGGALPSEVGLAMGRVLGLLEDSHVILFTSVAKMRGRQVWSALACIPDSMWNEFQIFKPEEFGALAAQDLQSFIDSLVFPSEISDVLIKARIRLLWKRCRASEVTPGQAPHGLPAAGGSSKTPSVMEPSTWSDAFPKKLSSEAVKAMVSKFSQKYPSETLGPEVMPSPRLLALVHSQIQDRRWRWVPWKLRLSEEQHDTKSLERSLKAPRLESVLFEEIPSRDLPAQSMGKSQMQELLHLQAVAIAMSDGAHLFTLREMNRRFISKCFESYPKDAGLRPPNRVEAELADQKLWQQIATLFNEEDWSLDQAIREVVVARNEIGVQLMPRAVPLKAVWTDRFRKGNGKGKDPPGRKGDKGSKGSGKEGKGASQMKTFKVNGFTVGTSWQSGKNRRLLCNDFQSGKCNRDSCRFEHVCGVLLPGNKMCLGDHSPLEHRRTPH</sequence>
<dbReference type="EMBL" id="LSRX01001306">
    <property type="protein sequence ID" value="OLP81168.1"/>
    <property type="molecule type" value="Genomic_DNA"/>
</dbReference>
<evidence type="ECO:0000313" key="6">
    <source>
        <dbReference type="EMBL" id="OLP81168.1"/>
    </source>
</evidence>
<feature type="region of interest" description="Disordered" evidence="3">
    <location>
        <begin position="616"/>
        <end position="645"/>
    </location>
</feature>
<dbReference type="GO" id="GO:0008270">
    <property type="term" value="F:zinc ion binding"/>
    <property type="evidence" value="ECO:0007669"/>
    <property type="project" value="UniProtKB-KW"/>
</dbReference>
<feature type="zinc finger region" description="C3H1-type" evidence="1">
    <location>
        <begin position="1078"/>
        <end position="1104"/>
    </location>
</feature>
<dbReference type="GO" id="GO:0015074">
    <property type="term" value="P:DNA integration"/>
    <property type="evidence" value="ECO:0007669"/>
    <property type="project" value="InterPro"/>
</dbReference>
<keyword evidence="1" id="KW-0862">Zinc</keyword>
<name>A0A1Q9CE15_SYMMI</name>
<dbReference type="PROSITE" id="PS50103">
    <property type="entry name" value="ZF_C3H1"/>
    <property type="match status" value="1"/>
</dbReference>
<feature type="chain" id="PRO_5012118819" description="C3H1-type domain-containing protein" evidence="4">
    <location>
        <begin position="25"/>
        <end position="1127"/>
    </location>
</feature>
<keyword evidence="7" id="KW-1185">Reference proteome</keyword>
<organism evidence="6 7">
    <name type="scientific">Symbiodinium microadriaticum</name>
    <name type="common">Dinoflagellate</name>
    <name type="synonym">Zooxanthella microadriatica</name>
    <dbReference type="NCBI Taxonomy" id="2951"/>
    <lineage>
        <taxon>Eukaryota</taxon>
        <taxon>Sar</taxon>
        <taxon>Alveolata</taxon>
        <taxon>Dinophyceae</taxon>
        <taxon>Suessiales</taxon>
        <taxon>Symbiodiniaceae</taxon>
        <taxon>Symbiodinium</taxon>
    </lineage>
</organism>
<feature type="domain" description="C3H1-type" evidence="5">
    <location>
        <begin position="1078"/>
        <end position="1104"/>
    </location>
</feature>
<feature type="region of interest" description="Disordered" evidence="3">
    <location>
        <begin position="1028"/>
        <end position="1060"/>
    </location>
</feature>
<gene>
    <name evidence="6" type="ORF">AK812_SmicGene38323</name>
</gene>
<evidence type="ECO:0000256" key="4">
    <source>
        <dbReference type="SAM" id="SignalP"/>
    </source>
</evidence>
<dbReference type="Proteomes" id="UP000186817">
    <property type="component" value="Unassembled WGS sequence"/>
</dbReference>
<dbReference type="AlphaFoldDB" id="A0A1Q9CE15"/>
<keyword evidence="2" id="KW-0175">Coiled coil</keyword>
<feature type="compositionally biased region" description="Polar residues" evidence="3">
    <location>
        <begin position="617"/>
        <end position="635"/>
    </location>
</feature>
<protein>
    <recommendedName>
        <fullName evidence="5">C3H1-type domain-containing protein</fullName>
    </recommendedName>
</protein>
<comment type="caution">
    <text evidence="6">The sequence shown here is derived from an EMBL/GenBank/DDBJ whole genome shotgun (WGS) entry which is preliminary data.</text>
</comment>
<feature type="coiled-coil region" evidence="2">
    <location>
        <begin position="114"/>
        <end position="141"/>
    </location>
</feature>
<dbReference type="InterPro" id="IPR013762">
    <property type="entry name" value="Integrase-like_cat_sf"/>
</dbReference>
<feature type="compositionally biased region" description="Basic and acidic residues" evidence="3">
    <location>
        <begin position="1028"/>
        <end position="1055"/>
    </location>
</feature>
<accession>A0A1Q9CE15</accession>
<feature type="signal peptide" evidence="4">
    <location>
        <begin position="1"/>
        <end position="24"/>
    </location>
</feature>
<reference evidence="6 7" key="1">
    <citation type="submission" date="2016-02" db="EMBL/GenBank/DDBJ databases">
        <title>Genome analysis of coral dinoflagellate symbionts highlights evolutionary adaptations to a symbiotic lifestyle.</title>
        <authorList>
            <person name="Aranda M."/>
            <person name="Li Y."/>
            <person name="Liew Y.J."/>
            <person name="Baumgarten S."/>
            <person name="Simakov O."/>
            <person name="Wilson M."/>
            <person name="Piel J."/>
            <person name="Ashoor H."/>
            <person name="Bougouffa S."/>
            <person name="Bajic V.B."/>
            <person name="Ryu T."/>
            <person name="Ravasi T."/>
            <person name="Bayer T."/>
            <person name="Micklem G."/>
            <person name="Kim H."/>
            <person name="Bhak J."/>
            <person name="Lajeunesse T.C."/>
            <person name="Voolstra C.R."/>
        </authorList>
    </citation>
    <scope>NUCLEOTIDE SEQUENCE [LARGE SCALE GENOMIC DNA]</scope>
    <source>
        <strain evidence="6 7">CCMP2467</strain>
    </source>
</reference>
<dbReference type="GO" id="GO:0003677">
    <property type="term" value="F:DNA binding"/>
    <property type="evidence" value="ECO:0007669"/>
    <property type="project" value="InterPro"/>
</dbReference>
<evidence type="ECO:0000256" key="2">
    <source>
        <dbReference type="SAM" id="Coils"/>
    </source>
</evidence>
<dbReference type="GO" id="GO:0006310">
    <property type="term" value="P:DNA recombination"/>
    <property type="evidence" value="ECO:0007669"/>
    <property type="project" value="InterPro"/>
</dbReference>
<evidence type="ECO:0000256" key="3">
    <source>
        <dbReference type="SAM" id="MobiDB-lite"/>
    </source>
</evidence>
<keyword evidence="1" id="KW-0479">Metal-binding</keyword>
<keyword evidence="1" id="KW-0863">Zinc-finger</keyword>
<proteinExistence type="predicted"/>